<evidence type="ECO:0000313" key="1">
    <source>
        <dbReference type="EMBL" id="KAL2487048.1"/>
    </source>
</evidence>
<keyword evidence="2" id="KW-1185">Reference proteome</keyword>
<name>A0ABD1RFC2_9LAMI</name>
<proteinExistence type="predicted"/>
<protein>
    <submittedName>
        <fullName evidence="1">Uncharacterized protein</fullName>
    </submittedName>
</protein>
<reference evidence="2" key="1">
    <citation type="submission" date="2024-07" db="EMBL/GenBank/DDBJ databases">
        <title>Two chromosome-level genome assemblies of Korean endemic species Abeliophyllum distichum and Forsythia ovata (Oleaceae).</title>
        <authorList>
            <person name="Jang H."/>
        </authorList>
    </citation>
    <scope>NUCLEOTIDE SEQUENCE [LARGE SCALE GENOMIC DNA]</scope>
</reference>
<evidence type="ECO:0000313" key="2">
    <source>
        <dbReference type="Proteomes" id="UP001604336"/>
    </source>
</evidence>
<sequence>MPLPIAFDNVERIIQSIENNAKYFTRLVGNQVRFTVSPCYPSWTEVLEEQRALLRCIIESYFDLQGDRLPDQYRAVCATVDYLAANRYRNYKLKDKLVELKKTQQTQVVSSGASLDERAIIKEVLGER</sequence>
<comment type="caution">
    <text evidence="1">The sequence shown here is derived from an EMBL/GenBank/DDBJ whole genome shotgun (WGS) entry which is preliminary data.</text>
</comment>
<organism evidence="1 2">
    <name type="scientific">Abeliophyllum distichum</name>
    <dbReference type="NCBI Taxonomy" id="126358"/>
    <lineage>
        <taxon>Eukaryota</taxon>
        <taxon>Viridiplantae</taxon>
        <taxon>Streptophyta</taxon>
        <taxon>Embryophyta</taxon>
        <taxon>Tracheophyta</taxon>
        <taxon>Spermatophyta</taxon>
        <taxon>Magnoliopsida</taxon>
        <taxon>eudicotyledons</taxon>
        <taxon>Gunneridae</taxon>
        <taxon>Pentapetalae</taxon>
        <taxon>asterids</taxon>
        <taxon>lamiids</taxon>
        <taxon>Lamiales</taxon>
        <taxon>Oleaceae</taxon>
        <taxon>Forsythieae</taxon>
        <taxon>Abeliophyllum</taxon>
    </lineage>
</organism>
<dbReference type="Proteomes" id="UP001604336">
    <property type="component" value="Unassembled WGS sequence"/>
</dbReference>
<dbReference type="EMBL" id="JBFOLK010000009">
    <property type="protein sequence ID" value="KAL2487048.1"/>
    <property type="molecule type" value="Genomic_DNA"/>
</dbReference>
<gene>
    <name evidence="1" type="ORF">Adt_31804</name>
</gene>
<accession>A0ABD1RFC2</accession>
<dbReference type="AlphaFoldDB" id="A0ABD1RFC2"/>